<dbReference type="InterPro" id="IPR012946">
    <property type="entry name" value="X8"/>
</dbReference>
<dbReference type="GO" id="GO:0005886">
    <property type="term" value="C:plasma membrane"/>
    <property type="evidence" value="ECO:0007669"/>
    <property type="project" value="UniProtKB-SubCell"/>
</dbReference>
<comment type="catalytic activity">
    <reaction evidence="1">
        <text>Hydrolysis of (1-&gt;3)-beta-D-glucosidic linkages in (1-&gt;3)-beta-D-glucans.</text>
        <dbReference type="EC" id="3.2.1.39"/>
    </reaction>
</comment>
<dbReference type="OMA" id="YYHKMGM"/>
<evidence type="ECO:0000256" key="15">
    <source>
        <dbReference type="RuleBase" id="RU004336"/>
    </source>
</evidence>
<keyword evidence="12" id="KW-0325">Glycoprotein</keyword>
<evidence type="ECO:0000256" key="5">
    <source>
        <dbReference type="ARBA" id="ARBA00022475"/>
    </source>
</evidence>
<evidence type="ECO:0000256" key="1">
    <source>
        <dbReference type="ARBA" id="ARBA00000382"/>
    </source>
</evidence>
<dbReference type="GO" id="GO:0006952">
    <property type="term" value="P:defense response"/>
    <property type="evidence" value="ECO:0007669"/>
    <property type="project" value="UniProtKB-KW"/>
</dbReference>
<dbReference type="EMBL" id="CM035412">
    <property type="protein sequence ID" value="KAH7431959.1"/>
    <property type="molecule type" value="Genomic_DNA"/>
</dbReference>
<dbReference type="Gene3D" id="1.20.58.1040">
    <property type="match status" value="1"/>
</dbReference>
<dbReference type="OrthoDB" id="941679at2759"/>
<dbReference type="InterPro" id="IPR044965">
    <property type="entry name" value="Glyco_hydro_17_plant"/>
</dbReference>
<evidence type="ECO:0000256" key="8">
    <source>
        <dbReference type="ARBA" id="ARBA00022801"/>
    </source>
</evidence>
<dbReference type="PROSITE" id="PS00587">
    <property type="entry name" value="GLYCOSYL_HYDROL_F17"/>
    <property type="match status" value="1"/>
</dbReference>
<dbReference type="GO" id="GO:0042973">
    <property type="term" value="F:glucan endo-1,3-beta-D-glucosidase activity"/>
    <property type="evidence" value="ECO:0007669"/>
    <property type="project" value="UniProtKB-EC"/>
</dbReference>
<dbReference type="InterPro" id="IPR017853">
    <property type="entry name" value="GH"/>
</dbReference>
<dbReference type="PANTHER" id="PTHR32227">
    <property type="entry name" value="GLUCAN ENDO-1,3-BETA-GLUCOSIDASE BG1-RELATED-RELATED"/>
    <property type="match status" value="1"/>
</dbReference>
<dbReference type="Pfam" id="PF00332">
    <property type="entry name" value="Glyco_hydro_17"/>
    <property type="match status" value="1"/>
</dbReference>
<dbReference type="FunFam" id="3.20.20.80:FF:000002">
    <property type="entry name" value="Glucan endo-1,3-beta-glucosidase 3"/>
    <property type="match status" value="1"/>
</dbReference>
<dbReference type="GO" id="GO:0098552">
    <property type="term" value="C:side of membrane"/>
    <property type="evidence" value="ECO:0007669"/>
    <property type="project" value="UniProtKB-KW"/>
</dbReference>
<keyword evidence="6" id="KW-0449">Lipoprotein</keyword>
<dbReference type="Gene3D" id="3.20.20.80">
    <property type="entry name" value="Glycosidases"/>
    <property type="match status" value="1"/>
</dbReference>
<gene>
    <name evidence="17" type="ORF">KP509_07G000900</name>
</gene>
<evidence type="ECO:0000256" key="4">
    <source>
        <dbReference type="ARBA" id="ARBA00012780"/>
    </source>
</evidence>
<evidence type="ECO:0000256" key="2">
    <source>
        <dbReference type="ARBA" id="ARBA00004609"/>
    </source>
</evidence>
<dbReference type="Proteomes" id="UP000825935">
    <property type="component" value="Chromosome 7"/>
</dbReference>
<sequence>MCSSAFYVHMSPHSFIRHDTELIWPSDYTRSFQTTGFVGINYGTQFSASPSAVEVVQLLQRQSITNVRLYDANGTMLQALARTGIQVMVTVPNTQLLSVGQSNTSASNWVKTNVLAYLPATNITAICVGTEVLTTDPNAALVLVPAMKYLRTALLSSNLSANIKISTSNDPSLILDSFPPSQAFFNKTWTSPVLLPMLDFLSSTGSFFMLNIYSYDIFKNSNGIILLDYALLNPLTPGNVVTDSNTLFQYRNLFDAVLDACYFALAQLNYSTLPVVVSETGWPSGGDTSDTDATPENASIYVSNLIAHILNNTGTPKRPRSPVSIFIMELFNEDVKIGSAAARNYGLFNASTLQPVYYLRLSNSGPLLANDTTTQLYCVAKPGSDSDALQIALDWACGIGRANCTAIQPGQLCYEPDTVQAHASYAFDSYYQKNNRVMGSCDFNGVAQVSTTNPSSGVCTYPGSSSNNTVNVTASNSTSNFTDIGNSTDINGNDTSTASLLLHLAPSNSLSQILLSILSLMIVMCLTSQF</sequence>
<keyword evidence="6" id="KW-0336">GPI-anchor</keyword>
<evidence type="ECO:0000256" key="11">
    <source>
        <dbReference type="ARBA" id="ARBA00023157"/>
    </source>
</evidence>
<keyword evidence="18" id="KW-1185">Reference proteome</keyword>
<keyword evidence="9" id="KW-0611">Plant defense</keyword>
<evidence type="ECO:0000256" key="13">
    <source>
        <dbReference type="ARBA" id="ARBA00023295"/>
    </source>
</evidence>
<comment type="subcellular location">
    <subcellularLocation>
        <location evidence="2">Cell membrane</location>
        <topology evidence="2">Lipid-anchor</topology>
        <topology evidence="2">GPI-anchor</topology>
    </subcellularLocation>
</comment>
<evidence type="ECO:0000256" key="14">
    <source>
        <dbReference type="RuleBase" id="RU004335"/>
    </source>
</evidence>
<dbReference type="Pfam" id="PF07983">
    <property type="entry name" value="X8"/>
    <property type="match status" value="1"/>
</dbReference>
<dbReference type="AlphaFoldDB" id="A0A8T2UHS4"/>
<dbReference type="GO" id="GO:0005975">
    <property type="term" value="P:carbohydrate metabolic process"/>
    <property type="evidence" value="ECO:0007669"/>
    <property type="project" value="InterPro"/>
</dbReference>
<reference evidence="17" key="1">
    <citation type="submission" date="2021-08" db="EMBL/GenBank/DDBJ databases">
        <title>WGS assembly of Ceratopteris richardii.</title>
        <authorList>
            <person name="Marchant D.B."/>
            <person name="Chen G."/>
            <person name="Jenkins J."/>
            <person name="Shu S."/>
            <person name="Leebens-Mack J."/>
            <person name="Grimwood J."/>
            <person name="Schmutz J."/>
            <person name="Soltis P."/>
            <person name="Soltis D."/>
            <person name="Chen Z.-H."/>
        </authorList>
    </citation>
    <scope>NUCLEOTIDE SEQUENCE</scope>
    <source>
        <strain evidence="17">Whitten #5841</strain>
        <tissue evidence="17">Leaf</tissue>
    </source>
</reference>
<dbReference type="FunFam" id="1.20.58.1040:FF:000001">
    <property type="entry name" value="Glucan endo-1,3-beta-glucosidase 4"/>
    <property type="match status" value="1"/>
</dbReference>
<keyword evidence="5" id="KW-1003">Cell membrane</keyword>
<organism evidence="17 18">
    <name type="scientific">Ceratopteris richardii</name>
    <name type="common">Triangle waterfern</name>
    <dbReference type="NCBI Taxonomy" id="49495"/>
    <lineage>
        <taxon>Eukaryota</taxon>
        <taxon>Viridiplantae</taxon>
        <taxon>Streptophyta</taxon>
        <taxon>Embryophyta</taxon>
        <taxon>Tracheophyta</taxon>
        <taxon>Polypodiopsida</taxon>
        <taxon>Polypodiidae</taxon>
        <taxon>Polypodiales</taxon>
        <taxon>Pteridineae</taxon>
        <taxon>Pteridaceae</taxon>
        <taxon>Parkerioideae</taxon>
        <taxon>Ceratopteris</taxon>
    </lineage>
</organism>
<evidence type="ECO:0000313" key="17">
    <source>
        <dbReference type="EMBL" id="KAH7431959.1"/>
    </source>
</evidence>
<evidence type="ECO:0000256" key="7">
    <source>
        <dbReference type="ARBA" id="ARBA00022729"/>
    </source>
</evidence>
<keyword evidence="7" id="KW-0732">Signal</keyword>
<feature type="domain" description="X8" evidence="16">
    <location>
        <begin position="376"/>
        <end position="461"/>
    </location>
</feature>
<evidence type="ECO:0000259" key="16">
    <source>
        <dbReference type="SMART" id="SM00768"/>
    </source>
</evidence>
<evidence type="ECO:0000313" key="18">
    <source>
        <dbReference type="Proteomes" id="UP000825935"/>
    </source>
</evidence>
<evidence type="ECO:0000256" key="9">
    <source>
        <dbReference type="ARBA" id="ARBA00022821"/>
    </source>
</evidence>
<keyword evidence="11" id="KW-1015">Disulfide bond</keyword>
<dbReference type="SMART" id="SM00768">
    <property type="entry name" value="X8"/>
    <property type="match status" value="1"/>
</dbReference>
<keyword evidence="13 15" id="KW-0326">Glycosidase</keyword>
<comment type="caution">
    <text evidence="17">The sequence shown here is derived from an EMBL/GenBank/DDBJ whole genome shotgun (WGS) entry which is preliminary data.</text>
</comment>
<keyword evidence="10" id="KW-0472">Membrane</keyword>
<dbReference type="GO" id="GO:0009506">
    <property type="term" value="C:plasmodesma"/>
    <property type="evidence" value="ECO:0007669"/>
    <property type="project" value="UniProtKB-ARBA"/>
</dbReference>
<name>A0A8T2UHS4_CERRI</name>
<evidence type="ECO:0000256" key="3">
    <source>
        <dbReference type="ARBA" id="ARBA00008773"/>
    </source>
</evidence>
<dbReference type="InterPro" id="IPR000490">
    <property type="entry name" value="Glyco_hydro_17"/>
</dbReference>
<protein>
    <recommendedName>
        <fullName evidence="4">glucan endo-1,3-beta-D-glucosidase</fullName>
        <ecNumber evidence="4">3.2.1.39</ecNumber>
    </recommendedName>
</protein>
<comment type="similarity">
    <text evidence="3 14">Belongs to the glycosyl hydrolase 17 family.</text>
</comment>
<proteinExistence type="inferred from homology"/>
<dbReference type="SUPFAM" id="SSF51445">
    <property type="entry name" value="(Trans)glycosidases"/>
    <property type="match status" value="1"/>
</dbReference>
<evidence type="ECO:0000256" key="12">
    <source>
        <dbReference type="ARBA" id="ARBA00023180"/>
    </source>
</evidence>
<accession>A0A8T2UHS4</accession>
<keyword evidence="8 15" id="KW-0378">Hydrolase</keyword>
<evidence type="ECO:0000256" key="6">
    <source>
        <dbReference type="ARBA" id="ARBA00022622"/>
    </source>
</evidence>
<evidence type="ECO:0000256" key="10">
    <source>
        <dbReference type="ARBA" id="ARBA00023136"/>
    </source>
</evidence>
<dbReference type="EC" id="3.2.1.39" evidence="4"/>